<keyword evidence="4 7" id="KW-0413">Isomerase</keyword>
<dbReference type="RefSeq" id="WP_094787833.1">
    <property type="nucleotide sequence ID" value="NZ_NDXW01000001.1"/>
</dbReference>
<comment type="caution">
    <text evidence="7">The sequence shown here is derived from an EMBL/GenBank/DDBJ whole genome shotgun (WGS) entry which is preliminary data.</text>
</comment>
<name>A0A4P9VRH9_9GAMM</name>
<evidence type="ECO:0000256" key="1">
    <source>
        <dbReference type="ARBA" id="ARBA00000799"/>
    </source>
</evidence>
<comment type="similarity">
    <text evidence="2">Belongs to the isochorismate synthase family.</text>
</comment>
<sequence>MIDCQTVKGGLAKLEKLVNTYCIKGTSWPIICRVRLPINSDVTQWPSWLAAQSVVPQLFWQQREHKLTVAALGSADTLKDRGLVSQLNARVEQRLACPVIGDGTPKYWGGAGFDQAQTWQDFPGALFFLPSLSLEAQGGQQHLVFQTYLTHAEQWPIKQQALRKLVSCLCWSMQEQASLPRYVHLHDEPNAKRWQQQVRASLAAIKKGQCDKVVLSRRRRLIFNQQVTPWQLLAMWQASQQHLSYPFCLSLRPGEGFVGCSPEQLFSLDNKELTTEALAGSMAKHADPERDIQYSNALFESAKLQQENQWVVKYIQQQLALLVSQQTLGPLSVKTLPYIHHLFQPIKAQLLPSTSVADILTALHPTPAVKGFPANAAEQMISQLETYPRGWYAGVLGFWSRNQAEFCVTIRSAHVHRKANNRCGDKSTQPEQSYHYLVDLFSGAGLVDGSVASQEWQELDQKLSQFMEYMQHAATDNAIAQF</sequence>
<dbReference type="AlphaFoldDB" id="A0A4P9VRH9"/>
<evidence type="ECO:0000256" key="3">
    <source>
        <dbReference type="ARBA" id="ARBA00012824"/>
    </source>
</evidence>
<gene>
    <name evidence="7" type="ORF">B9G39_15595</name>
</gene>
<dbReference type="Proteomes" id="UP000257039">
    <property type="component" value="Unassembled WGS sequence"/>
</dbReference>
<feature type="domain" description="Chorismate-utilising enzyme C-terminal" evidence="6">
    <location>
        <begin position="191"/>
        <end position="462"/>
    </location>
</feature>
<accession>A0A4P9VRH9</accession>
<dbReference type="NCBIfam" id="TIGR00543">
    <property type="entry name" value="isochor_syn"/>
    <property type="match status" value="1"/>
</dbReference>
<dbReference type="PANTHER" id="PTHR42839">
    <property type="entry name" value="ISOCHORISMATE SYNTHASE ENTC"/>
    <property type="match status" value="1"/>
</dbReference>
<dbReference type="InterPro" id="IPR015890">
    <property type="entry name" value="Chorismate_C"/>
</dbReference>
<dbReference type="SUPFAM" id="SSF56322">
    <property type="entry name" value="ADC synthase"/>
    <property type="match status" value="1"/>
</dbReference>
<keyword evidence="8" id="KW-1185">Reference proteome</keyword>
<comment type="catalytic activity">
    <reaction evidence="1">
        <text>chorismate = isochorismate</text>
        <dbReference type="Rhea" id="RHEA:18985"/>
        <dbReference type="ChEBI" id="CHEBI:29748"/>
        <dbReference type="ChEBI" id="CHEBI:29780"/>
        <dbReference type="EC" id="5.4.4.2"/>
    </reaction>
</comment>
<reference evidence="7 8" key="1">
    <citation type="submission" date="2017-04" db="EMBL/GenBank/DDBJ databases">
        <title>Draft genome sequence of Zooshikella ganghwensis VG4 isolated from Red Sea sediments.</title>
        <authorList>
            <person name="Rehman Z."/>
            <person name="Alam I."/>
            <person name="Kamau A."/>
            <person name="Bajic V."/>
            <person name="Leiknes T."/>
        </authorList>
    </citation>
    <scope>NUCLEOTIDE SEQUENCE [LARGE SCALE GENOMIC DNA]</scope>
    <source>
        <strain evidence="7 8">VG4</strain>
    </source>
</reference>
<dbReference type="InterPro" id="IPR005801">
    <property type="entry name" value="ADC_synthase"/>
</dbReference>
<dbReference type="GO" id="GO:0008909">
    <property type="term" value="F:isochorismate synthase activity"/>
    <property type="evidence" value="ECO:0007669"/>
    <property type="project" value="UniProtKB-EC"/>
</dbReference>
<evidence type="ECO:0000313" key="7">
    <source>
        <dbReference type="EMBL" id="RDH44742.1"/>
    </source>
</evidence>
<evidence type="ECO:0000313" key="8">
    <source>
        <dbReference type="Proteomes" id="UP000257039"/>
    </source>
</evidence>
<evidence type="ECO:0000256" key="4">
    <source>
        <dbReference type="ARBA" id="ARBA00023235"/>
    </source>
</evidence>
<evidence type="ECO:0000256" key="5">
    <source>
        <dbReference type="ARBA" id="ARBA00041564"/>
    </source>
</evidence>
<dbReference type="Pfam" id="PF00425">
    <property type="entry name" value="Chorismate_bind"/>
    <property type="match status" value="1"/>
</dbReference>
<organism evidence="7 8">
    <name type="scientific">Zooshikella ganghwensis</name>
    <dbReference type="NCBI Taxonomy" id="202772"/>
    <lineage>
        <taxon>Bacteria</taxon>
        <taxon>Pseudomonadati</taxon>
        <taxon>Pseudomonadota</taxon>
        <taxon>Gammaproteobacteria</taxon>
        <taxon>Oceanospirillales</taxon>
        <taxon>Zooshikellaceae</taxon>
        <taxon>Zooshikella</taxon>
    </lineage>
</organism>
<proteinExistence type="inferred from homology"/>
<dbReference type="EMBL" id="NDXW01000001">
    <property type="protein sequence ID" value="RDH44742.1"/>
    <property type="molecule type" value="Genomic_DNA"/>
</dbReference>
<dbReference type="EC" id="5.4.4.2" evidence="3"/>
<protein>
    <recommendedName>
        <fullName evidence="3">isochorismate synthase</fullName>
        <ecNumber evidence="3">5.4.4.2</ecNumber>
    </recommendedName>
    <alternativeName>
        <fullName evidence="5">Isochorismate mutase</fullName>
    </alternativeName>
</protein>
<dbReference type="Gene3D" id="3.60.120.10">
    <property type="entry name" value="Anthranilate synthase"/>
    <property type="match status" value="1"/>
</dbReference>
<dbReference type="InterPro" id="IPR004561">
    <property type="entry name" value="IsoChor_synthase"/>
</dbReference>
<dbReference type="PANTHER" id="PTHR42839:SF2">
    <property type="entry name" value="ISOCHORISMATE SYNTHASE ENTC"/>
    <property type="match status" value="1"/>
</dbReference>
<evidence type="ECO:0000259" key="6">
    <source>
        <dbReference type="Pfam" id="PF00425"/>
    </source>
</evidence>
<evidence type="ECO:0000256" key="2">
    <source>
        <dbReference type="ARBA" id="ARBA00005297"/>
    </source>
</evidence>